<reference evidence="1" key="1">
    <citation type="submission" date="2023-04" db="EMBL/GenBank/DDBJ databases">
        <title>A chromosome-level genome assembly of the parasitoid wasp Eretmocerus hayati.</title>
        <authorList>
            <person name="Zhong Y."/>
            <person name="Liu S."/>
            <person name="Liu Y."/>
        </authorList>
    </citation>
    <scope>NUCLEOTIDE SEQUENCE</scope>
    <source>
        <strain evidence="1">ZJU_SS_LIU_2023</strain>
    </source>
</reference>
<keyword evidence="2" id="KW-1185">Reference proteome</keyword>
<name>A0ACC2P9C9_9HYME</name>
<sequence>MSLVPLLFSDWWEDLDHPHSVLDQHFGLPINREELINRLAPSTSEILLYKPSRAQRRTSRYHPFLQSLLKKSSKGASTVSPDKDNFTVSLDVQQFSPEEINVKVVDNHLIVEGKHEEKEDEHGWISRQFVRKYLVPNQCDIDQVESRLSSDGVLTLIVPKKALPKPDSNEKIIKIQYTGEPAIAHHEAGENSPSKDQQNQQRQTPQRGKKPIVKAA</sequence>
<organism evidence="1 2">
    <name type="scientific">Eretmocerus hayati</name>
    <dbReference type="NCBI Taxonomy" id="131215"/>
    <lineage>
        <taxon>Eukaryota</taxon>
        <taxon>Metazoa</taxon>
        <taxon>Ecdysozoa</taxon>
        <taxon>Arthropoda</taxon>
        <taxon>Hexapoda</taxon>
        <taxon>Insecta</taxon>
        <taxon>Pterygota</taxon>
        <taxon>Neoptera</taxon>
        <taxon>Endopterygota</taxon>
        <taxon>Hymenoptera</taxon>
        <taxon>Apocrita</taxon>
        <taxon>Proctotrupomorpha</taxon>
        <taxon>Chalcidoidea</taxon>
        <taxon>Aphelinidae</taxon>
        <taxon>Aphelininae</taxon>
        <taxon>Eretmocerus</taxon>
    </lineage>
</organism>
<comment type="caution">
    <text evidence="1">The sequence shown here is derived from an EMBL/GenBank/DDBJ whole genome shotgun (WGS) entry which is preliminary data.</text>
</comment>
<gene>
    <name evidence="1" type="ORF">QAD02_015480</name>
</gene>
<evidence type="ECO:0000313" key="1">
    <source>
        <dbReference type="EMBL" id="KAJ8679693.1"/>
    </source>
</evidence>
<protein>
    <submittedName>
        <fullName evidence="1">Uncharacterized protein</fullName>
    </submittedName>
</protein>
<dbReference type="Proteomes" id="UP001239111">
    <property type="component" value="Chromosome 2"/>
</dbReference>
<proteinExistence type="predicted"/>
<evidence type="ECO:0000313" key="2">
    <source>
        <dbReference type="Proteomes" id="UP001239111"/>
    </source>
</evidence>
<dbReference type="EMBL" id="CM056742">
    <property type="protein sequence ID" value="KAJ8679693.1"/>
    <property type="molecule type" value="Genomic_DNA"/>
</dbReference>
<accession>A0ACC2P9C9</accession>